<evidence type="ECO:0000259" key="11">
    <source>
        <dbReference type="Pfam" id="PF05649"/>
    </source>
</evidence>
<evidence type="ECO:0000256" key="4">
    <source>
        <dbReference type="ARBA" id="ARBA00022723"/>
    </source>
</evidence>
<keyword evidence="13" id="KW-1185">Reference proteome</keyword>
<dbReference type="CDD" id="cd08662">
    <property type="entry name" value="M13"/>
    <property type="match status" value="1"/>
</dbReference>
<dbReference type="PANTHER" id="PTHR11733">
    <property type="entry name" value="ZINC METALLOPROTEASE FAMILY M13 NEPRILYSIN-RELATED"/>
    <property type="match status" value="1"/>
</dbReference>
<feature type="compositionally biased region" description="Low complexity" evidence="8">
    <location>
        <begin position="85"/>
        <end position="97"/>
    </location>
</feature>
<dbReference type="OrthoDB" id="6475849at2759"/>
<dbReference type="GO" id="GO:0016485">
    <property type="term" value="P:protein processing"/>
    <property type="evidence" value="ECO:0007669"/>
    <property type="project" value="TreeGrafter"/>
</dbReference>
<keyword evidence="9" id="KW-0812">Transmembrane</keyword>
<comment type="similarity">
    <text evidence="2">Belongs to the peptidase M13 family.</text>
</comment>
<feature type="domain" description="Peptidase M13 C-terminal" evidence="10">
    <location>
        <begin position="1379"/>
        <end position="1438"/>
    </location>
</feature>
<dbReference type="InterPro" id="IPR008753">
    <property type="entry name" value="Peptidase_M13_N"/>
</dbReference>
<evidence type="ECO:0000256" key="6">
    <source>
        <dbReference type="ARBA" id="ARBA00022833"/>
    </source>
</evidence>
<feature type="compositionally biased region" description="Pro residues" evidence="8">
    <location>
        <begin position="47"/>
        <end position="60"/>
    </location>
</feature>
<evidence type="ECO:0000259" key="10">
    <source>
        <dbReference type="Pfam" id="PF01431"/>
    </source>
</evidence>
<evidence type="ECO:0000256" key="2">
    <source>
        <dbReference type="ARBA" id="ARBA00007357"/>
    </source>
</evidence>
<proteinExistence type="inferred from homology"/>
<gene>
    <name evidence="12" type="primary">ECE</name>
    <name evidence="12" type="ORF">GWK47_021771</name>
</gene>
<dbReference type="InterPro" id="IPR042089">
    <property type="entry name" value="Peptidase_M13_dom_2"/>
</dbReference>
<keyword evidence="6" id="KW-0862">Zinc</keyword>
<dbReference type="Proteomes" id="UP000770661">
    <property type="component" value="Unassembled WGS sequence"/>
</dbReference>
<dbReference type="GO" id="GO:0005886">
    <property type="term" value="C:plasma membrane"/>
    <property type="evidence" value="ECO:0007669"/>
    <property type="project" value="TreeGrafter"/>
</dbReference>
<keyword evidence="3" id="KW-0645">Protease</keyword>
<evidence type="ECO:0000256" key="8">
    <source>
        <dbReference type="SAM" id="MobiDB-lite"/>
    </source>
</evidence>
<keyword evidence="4" id="KW-0479">Metal-binding</keyword>
<name>A0A8J4XP77_CHIOP</name>
<keyword evidence="9" id="KW-1133">Transmembrane helix</keyword>
<keyword evidence="9" id="KW-0472">Membrane</keyword>
<dbReference type="InterPro" id="IPR018497">
    <property type="entry name" value="Peptidase_M13_C"/>
</dbReference>
<comment type="caution">
    <text evidence="12">The sequence shown here is derived from an EMBL/GenBank/DDBJ whole genome shotgun (WGS) entry which is preliminary data.</text>
</comment>
<evidence type="ECO:0000256" key="1">
    <source>
        <dbReference type="ARBA" id="ARBA00001947"/>
    </source>
</evidence>
<feature type="transmembrane region" description="Helical" evidence="9">
    <location>
        <begin position="231"/>
        <end position="252"/>
    </location>
</feature>
<evidence type="ECO:0000256" key="9">
    <source>
        <dbReference type="SAM" id="Phobius"/>
    </source>
</evidence>
<dbReference type="Gene3D" id="1.10.1380.10">
    <property type="entry name" value="Neutral endopeptidase , domain2"/>
    <property type="match status" value="1"/>
</dbReference>
<feature type="compositionally biased region" description="Pro residues" evidence="8">
    <location>
        <begin position="1"/>
        <end position="11"/>
    </location>
</feature>
<evidence type="ECO:0000256" key="3">
    <source>
        <dbReference type="ARBA" id="ARBA00022670"/>
    </source>
</evidence>
<evidence type="ECO:0000313" key="13">
    <source>
        <dbReference type="Proteomes" id="UP000770661"/>
    </source>
</evidence>
<keyword evidence="7" id="KW-0482">Metalloprotease</keyword>
<dbReference type="SUPFAM" id="SSF55486">
    <property type="entry name" value="Metalloproteases ('zincins'), catalytic domain"/>
    <property type="match status" value="2"/>
</dbReference>
<comment type="cofactor">
    <cofactor evidence="1">
        <name>Zn(2+)</name>
        <dbReference type="ChEBI" id="CHEBI:29105"/>
    </cofactor>
</comment>
<feature type="region of interest" description="Disordered" evidence="8">
    <location>
        <begin position="1"/>
        <end position="114"/>
    </location>
</feature>
<dbReference type="PRINTS" id="PR00786">
    <property type="entry name" value="NEPRILYSIN"/>
</dbReference>
<dbReference type="Pfam" id="PF01431">
    <property type="entry name" value="Peptidase_M13"/>
    <property type="match status" value="2"/>
</dbReference>
<dbReference type="InterPro" id="IPR000718">
    <property type="entry name" value="Peptidase_M13"/>
</dbReference>
<protein>
    <submittedName>
        <fullName evidence="12">Endothelin-converting enzyme</fullName>
    </submittedName>
</protein>
<dbReference type="PANTHER" id="PTHR11733:SF240">
    <property type="entry name" value="GH14155P-RELATED"/>
    <property type="match status" value="1"/>
</dbReference>
<reference evidence="12" key="1">
    <citation type="submission" date="2020-07" db="EMBL/GenBank/DDBJ databases">
        <title>The High-quality genome of the commercially important snow crab, Chionoecetes opilio.</title>
        <authorList>
            <person name="Jeong J.-H."/>
            <person name="Ryu S."/>
        </authorList>
    </citation>
    <scope>NUCLEOTIDE SEQUENCE</scope>
    <source>
        <strain evidence="12">MADBK_172401_WGS</strain>
        <tissue evidence="12">Digestive gland</tissue>
    </source>
</reference>
<keyword evidence="5" id="KW-0378">Hydrolase</keyword>
<dbReference type="Gene3D" id="3.40.390.10">
    <property type="entry name" value="Collagenase (Catalytic Domain)"/>
    <property type="match status" value="2"/>
</dbReference>
<organism evidence="12 13">
    <name type="scientific">Chionoecetes opilio</name>
    <name type="common">Atlantic snow crab</name>
    <name type="synonym">Cancer opilio</name>
    <dbReference type="NCBI Taxonomy" id="41210"/>
    <lineage>
        <taxon>Eukaryota</taxon>
        <taxon>Metazoa</taxon>
        <taxon>Ecdysozoa</taxon>
        <taxon>Arthropoda</taxon>
        <taxon>Crustacea</taxon>
        <taxon>Multicrustacea</taxon>
        <taxon>Malacostraca</taxon>
        <taxon>Eumalacostraca</taxon>
        <taxon>Eucarida</taxon>
        <taxon>Decapoda</taxon>
        <taxon>Pleocyemata</taxon>
        <taxon>Brachyura</taxon>
        <taxon>Eubrachyura</taxon>
        <taxon>Majoidea</taxon>
        <taxon>Majidae</taxon>
        <taxon>Chionoecetes</taxon>
    </lineage>
</organism>
<evidence type="ECO:0000313" key="12">
    <source>
        <dbReference type="EMBL" id="KAG0710934.1"/>
    </source>
</evidence>
<dbReference type="EMBL" id="JACEEZ010023743">
    <property type="protein sequence ID" value="KAG0710934.1"/>
    <property type="molecule type" value="Genomic_DNA"/>
</dbReference>
<dbReference type="PROSITE" id="PS51885">
    <property type="entry name" value="NEPRILYSIN"/>
    <property type="match status" value="1"/>
</dbReference>
<dbReference type="GO" id="GO:0046872">
    <property type="term" value="F:metal ion binding"/>
    <property type="evidence" value="ECO:0007669"/>
    <property type="project" value="UniProtKB-KW"/>
</dbReference>
<accession>A0A8J4XP77</accession>
<dbReference type="InterPro" id="IPR024079">
    <property type="entry name" value="MetalloPept_cat_dom_sf"/>
</dbReference>
<feature type="compositionally biased region" description="Pro residues" evidence="8">
    <location>
        <begin position="98"/>
        <end position="110"/>
    </location>
</feature>
<evidence type="ECO:0000256" key="5">
    <source>
        <dbReference type="ARBA" id="ARBA00022801"/>
    </source>
</evidence>
<dbReference type="Pfam" id="PF05649">
    <property type="entry name" value="Peptidase_M13_N"/>
    <property type="match status" value="1"/>
</dbReference>
<evidence type="ECO:0000256" key="7">
    <source>
        <dbReference type="ARBA" id="ARBA00023049"/>
    </source>
</evidence>
<feature type="domain" description="Peptidase M13 N-terminal" evidence="11">
    <location>
        <begin position="293"/>
        <end position="686"/>
    </location>
</feature>
<dbReference type="GO" id="GO:0004222">
    <property type="term" value="F:metalloendopeptidase activity"/>
    <property type="evidence" value="ECO:0007669"/>
    <property type="project" value="InterPro"/>
</dbReference>
<sequence length="1439" mass="160259">MAPRLPQPSPTPASAEPHACLSPAPRLPHPSPTSASPQPHAFLNPAPRLPKPSPRLPHPSPTSASPQPHACLSPAPRLPQPSPTPASAQPHACLTPAPRLPHPSPTPASPQPHSCLTTAPRLLLAAVCEGRYRAGVYPGPRVTLPPLTPQLLPTPPYQCLIPAQAHTPHPSLPRRLKMMTEMTRYKQQTDMDDDSSSIGSARTEELPTGTTTIRYHLGSHWWRSRTVLEKCLLVACLVLVVLMMAMTAILHFKTRPMSIMLSDHTGSSQLCLTPDCVIVSGAVLSNMNLSVDPCENFYEYACGGWVAKNPIPEGKPMWGTLSKMTADNNIILRRVLESNNTLKSEAEGKARIFYESCIDANKTIEKLGPKPVLKMIKQMGGWSVSGNWSAVNYNLTRDVINSKIKFLSGALFSWRVSVDYKNSSSNVLLFDEGGLGLPARNYYLNESDTEVVDAYVEYITQVGVLLGGAENASREAAQGIVGLEHRLSTISTPDDQRRDDNELYNPMTINDLTMLAPFMDWKTFINTAFMEVNIVLDGSRKIVVYAPDYLKNLTDILNDTIKTKQGIIDLHNYLVWQVVQNYVDFLSQDFQEAAKVLEKALMGVTGADEVWRECVMQTNIALGKPVGAMFVREAFSKNLKDMAEDMIDRVRNSFKDSLLSVTWMDEETQKKAIEKADAIFEMIGFPDYILNADELDKEFARLKIIENDYFQNNKKIREFTKRKEYARINKPVNKTRWDMSPPTVNAYYSPSRNDIVFPAGILQAPFFDARNPKALNYGTVGVVMGHELVHAFDDQGRKYDKDGNLHSWWRNETAEKFNKLSHCFEDQYSAYEFVGEHLKGKLTLGENIADNGGLKASFQAYKKWLRDNGPEEALPGIMSNYQLFFLGFAQVWCSDACVEVLVCLQVWCSDACVEVLVCLQVWCSDACVEVLVWCSDACVEVLVCLQVWCSDACVEVLVCLQVWCSDACVEVLVCLQVWCSDACVEVWVCLQVWCSDACVEVWVCLQVWCSDACVEVWVCLQVWCSDACVEVLVCLQVWCSDACVEVLVCLQVWCSDACVEVLVCLQVWCSDACVQVLVCLQVWCSDACVEVLVCLQVWCSDACVEVLVCLQVWCSDACVEVLVCLQVWCSDACVEVLVCLQVWCSDACVEVLVCLQVWCSDACVEVLVCLQVWCSDACVEVLVCLQVWCSDACVEVLVCLQVWCSDACVEVLVCLQVWCSDACVEVLVCLQVWCSDACVEVLVCLQVWCSDACVEVLVYLQVWCSDACVEVLVCLQVWCSDACVEVLMCLQVWCSDACVEVLVCLQVWCSDACVEVLVCLQVWCSDACVQVLVCLQVWCSDACVEVLVCLQVWCSDACVQVLVCLQVWCSDACVEVLVYLQVWCSSITREAAHLEILKDSHVPGEFRVFGSLTNSEDFGKAFSCDKGSKMNPEKKCKVW</sequence>
<feature type="domain" description="Peptidase M13 C-terminal" evidence="10">
    <location>
        <begin position="745"/>
        <end position="895"/>
    </location>
</feature>